<evidence type="ECO:0000313" key="1">
    <source>
        <dbReference type="EMBL" id="KAE8756735.1"/>
    </source>
</evidence>
<protein>
    <recommendedName>
        <fullName evidence="3">HNH endonuclease</fullName>
    </recommendedName>
</protein>
<gene>
    <name evidence="1" type="ORF">FSO04_27565</name>
</gene>
<reference evidence="1 2" key="1">
    <citation type="journal article" date="2020" name="Int. J. Syst. Evol. Microbiol.">
        <title>Paraburkholderia madseniana sp. nov., a phenolic acid-degrading bacterium isolated from acidic forest soil.</title>
        <authorList>
            <person name="Wilhelm R.C."/>
            <person name="Murphy S.J.L."/>
            <person name="Feriancek N.M."/>
            <person name="Karasz D.C."/>
            <person name="DeRito C.M."/>
            <person name="Newman J.D."/>
            <person name="Buckley D.H."/>
        </authorList>
    </citation>
    <scope>NUCLEOTIDE SEQUENCE [LARGE SCALE GENOMIC DNA]</scope>
    <source>
        <strain evidence="1 2">RP11</strain>
    </source>
</reference>
<name>A0A6N6W7V8_9BURK</name>
<comment type="caution">
    <text evidence="1">The sequence shown here is derived from an EMBL/GenBank/DDBJ whole genome shotgun (WGS) entry which is preliminary data.</text>
</comment>
<sequence length="547" mass="60780">MARNNRDDFTLATKHALCLRVGTHCSNPECRKPTTGPTTVKTKVNNIGQAAHIAAAASGPGAARYDPAMTSAERKSIDNGIWLCQNCATKIDRDPERYPVTLLKEWKRQAEEAADAEHGQPPVSKAEFELMKAAVFKTPLSRTVSTAVAEITRLAKEELERADPRFAVQVNKFGNTTQIIFSAKEPVQFRAKVAPDAQTEFRTKMRALAEHGLPVEMDASTIRLEGSALLDIIPQGTGTIKIDTQLRKKAVQKMLLHDPATNAVFVMDDFVGEIVAGTQSLTFEGHAFDGLYGLRYRFEHASGPVQQDQSVDFTFSYNSWRGRTVRGLPYFDKLYRYFDALHKGWTVSWALEVEGVELLTGSSPRLTTPEFIKEEHLMLTYIKCARELLVLWNFDVPFNDTPISSAHIDDVYALWSLLCKAPKQPSAELGRVHCRIVPQNEEEATALRNSVLAGQPLATAFSREFPEAFNLVGSFIAVNPVRLNYSQVYLRKGVRTNDIKAGKSLRLEIVPTKDCIFSIEQQEPACVSVVGPGKKVDHTGEIETTAR</sequence>
<organism evidence="1 2">
    <name type="scientific">Paraburkholderia madseniana</name>
    <dbReference type="NCBI Taxonomy" id="2599607"/>
    <lineage>
        <taxon>Bacteria</taxon>
        <taxon>Pseudomonadati</taxon>
        <taxon>Pseudomonadota</taxon>
        <taxon>Betaproteobacteria</taxon>
        <taxon>Burkholderiales</taxon>
        <taxon>Burkholderiaceae</taxon>
        <taxon>Paraburkholderia</taxon>
    </lineage>
</organism>
<dbReference type="OrthoDB" id="9052589at2"/>
<evidence type="ECO:0008006" key="3">
    <source>
        <dbReference type="Google" id="ProtNLM"/>
    </source>
</evidence>
<dbReference type="EMBL" id="VOSW01000058">
    <property type="protein sequence ID" value="KAE8756735.1"/>
    <property type="molecule type" value="Genomic_DNA"/>
</dbReference>
<dbReference type="AlphaFoldDB" id="A0A6N6W7V8"/>
<dbReference type="RefSeq" id="WP_154564476.1">
    <property type="nucleotide sequence ID" value="NZ_VOSW01000058.1"/>
</dbReference>
<evidence type="ECO:0000313" key="2">
    <source>
        <dbReference type="Proteomes" id="UP000463700"/>
    </source>
</evidence>
<dbReference type="Proteomes" id="UP000463700">
    <property type="component" value="Unassembled WGS sequence"/>
</dbReference>
<proteinExistence type="predicted"/>
<accession>A0A6N6W7V8</accession>